<gene>
    <name evidence="3" type="ORF">HZH66_000442</name>
</gene>
<feature type="region of interest" description="Disordered" evidence="1">
    <location>
        <begin position="372"/>
        <end position="391"/>
    </location>
</feature>
<evidence type="ECO:0000313" key="4">
    <source>
        <dbReference type="Proteomes" id="UP000614350"/>
    </source>
</evidence>
<dbReference type="EMBL" id="JACSEA010000001">
    <property type="protein sequence ID" value="KAF7411546.1"/>
    <property type="molecule type" value="Genomic_DNA"/>
</dbReference>
<evidence type="ECO:0000313" key="3">
    <source>
        <dbReference type="EMBL" id="KAF7411546.1"/>
    </source>
</evidence>
<name>A0A834KR86_VESVU</name>
<dbReference type="Proteomes" id="UP000614350">
    <property type="component" value="Unassembled WGS sequence"/>
</dbReference>
<keyword evidence="4" id="KW-1185">Reference proteome</keyword>
<organism evidence="3 4">
    <name type="scientific">Vespula vulgaris</name>
    <name type="common">Yellow jacket</name>
    <name type="synonym">Wasp</name>
    <dbReference type="NCBI Taxonomy" id="7454"/>
    <lineage>
        <taxon>Eukaryota</taxon>
        <taxon>Metazoa</taxon>
        <taxon>Ecdysozoa</taxon>
        <taxon>Arthropoda</taxon>
        <taxon>Hexapoda</taxon>
        <taxon>Insecta</taxon>
        <taxon>Pterygota</taxon>
        <taxon>Neoptera</taxon>
        <taxon>Endopterygota</taxon>
        <taxon>Hymenoptera</taxon>
        <taxon>Apocrita</taxon>
        <taxon>Aculeata</taxon>
        <taxon>Vespoidea</taxon>
        <taxon>Vespidae</taxon>
        <taxon>Vespinae</taxon>
        <taxon>Vespula</taxon>
    </lineage>
</organism>
<dbReference type="AlphaFoldDB" id="A0A834KR86"/>
<keyword evidence="2" id="KW-0472">Membrane</keyword>
<reference evidence="3" key="1">
    <citation type="journal article" date="2020" name="G3 (Bethesda)">
        <title>High-Quality Assemblies for Three Invasive Social Wasps from the &lt;i&gt;Vespula&lt;/i&gt; Genus.</title>
        <authorList>
            <person name="Harrop T.W.R."/>
            <person name="Guhlin J."/>
            <person name="McLaughlin G.M."/>
            <person name="Permina E."/>
            <person name="Stockwell P."/>
            <person name="Gilligan J."/>
            <person name="Le Lec M.F."/>
            <person name="Gruber M.A.M."/>
            <person name="Quinn O."/>
            <person name="Lovegrove M."/>
            <person name="Duncan E.J."/>
            <person name="Remnant E.J."/>
            <person name="Van Eeckhoven J."/>
            <person name="Graham B."/>
            <person name="Knapp R.A."/>
            <person name="Langford K.W."/>
            <person name="Kronenberg Z."/>
            <person name="Press M.O."/>
            <person name="Eacker S.M."/>
            <person name="Wilson-Rankin E.E."/>
            <person name="Purcell J."/>
            <person name="Lester P.J."/>
            <person name="Dearden P.K."/>
        </authorList>
    </citation>
    <scope>NUCLEOTIDE SEQUENCE</scope>
    <source>
        <strain evidence="3">Marl-1</strain>
    </source>
</reference>
<feature type="transmembrane region" description="Helical" evidence="2">
    <location>
        <begin position="57"/>
        <end position="79"/>
    </location>
</feature>
<sequence>MRQDEVEISLYGFVLCILESIDQGLLMAVDHRVYVSGSTKGYPGSTLKKNNSKRIELLDSILTLTMQLAVLCVLMLAVYEPLLVHAKKLVVVFPRQIRRSPMIPWRQKSPNFKKTSYRNNEFYNMHHNHRAPHFYGPKPVYHRDPPFPHGGDDFDHGYEVNHVRIPHSKDVSHAISFGKGYVPYDSIRGTFSLDNDKYTEMIEYVNKYTEPSHASTNYSPTGSEYNTPPSGYMQENIFSDSYFSDVKNMDLQERKNEDAKNYIPRAIGNELTKTMNGVFEMNRDVNPKNPAYYKNTDYQDHKAEGAVIVPTGIPSATIGGSKEGIIFRDSVSLDDYNKKVEGFTKNWPRLLGADSLPQSPIISSISSIDDSTLLQQQQQHQQQQQQQHQQQLINPLPSPAALIGPSYPISGPNWFSEFAQSKRGYAVKEELMEPPHDFRTMPIQTSPLQNFPIGINVGPSVLPPMIHAR</sequence>
<comment type="caution">
    <text evidence="3">The sequence shown here is derived from an EMBL/GenBank/DDBJ whole genome shotgun (WGS) entry which is preliminary data.</text>
</comment>
<proteinExistence type="predicted"/>
<protein>
    <submittedName>
        <fullName evidence="3">Uncharacterized protein</fullName>
    </submittedName>
</protein>
<keyword evidence="2" id="KW-1133">Transmembrane helix</keyword>
<accession>A0A834KR86</accession>
<evidence type="ECO:0000256" key="1">
    <source>
        <dbReference type="SAM" id="MobiDB-lite"/>
    </source>
</evidence>
<evidence type="ECO:0000256" key="2">
    <source>
        <dbReference type="SAM" id="Phobius"/>
    </source>
</evidence>
<keyword evidence="2" id="KW-0812">Transmembrane</keyword>